<feature type="domain" description="C-type lectin" evidence="2">
    <location>
        <begin position="905"/>
        <end position="1019"/>
    </location>
</feature>
<feature type="region of interest" description="Disordered" evidence="1">
    <location>
        <begin position="59"/>
        <end position="78"/>
    </location>
</feature>
<accession>A0ABD0LCC4</accession>
<feature type="domain" description="Integrase catalytic" evidence="3">
    <location>
        <begin position="213"/>
        <end position="371"/>
    </location>
</feature>
<dbReference type="FunFam" id="3.30.420.10:FF:000032">
    <property type="entry name" value="Retrovirus-related Pol polyprotein from transposon 297-like Protein"/>
    <property type="match status" value="1"/>
</dbReference>
<dbReference type="SUPFAM" id="SSF53098">
    <property type="entry name" value="Ribonuclease H-like"/>
    <property type="match status" value="1"/>
</dbReference>
<dbReference type="InterPro" id="IPR001304">
    <property type="entry name" value="C-type_lectin-like"/>
</dbReference>
<dbReference type="Gene3D" id="3.10.100.10">
    <property type="entry name" value="Mannose-Binding Protein A, subunit A"/>
    <property type="match status" value="1"/>
</dbReference>
<feature type="compositionally biased region" description="Basic and acidic residues" evidence="1">
    <location>
        <begin position="475"/>
        <end position="494"/>
    </location>
</feature>
<dbReference type="PANTHER" id="PTHR37984:SF15">
    <property type="entry name" value="INTEGRASE CATALYTIC DOMAIN-CONTAINING PROTEIN"/>
    <property type="match status" value="1"/>
</dbReference>
<dbReference type="PROSITE" id="PS50994">
    <property type="entry name" value="INTEGRASE"/>
    <property type="match status" value="1"/>
</dbReference>
<evidence type="ECO:0000313" key="5">
    <source>
        <dbReference type="Proteomes" id="UP001519460"/>
    </source>
</evidence>
<feature type="compositionally biased region" description="Polar residues" evidence="1">
    <location>
        <begin position="66"/>
        <end position="76"/>
    </location>
</feature>
<dbReference type="InterPro" id="IPR016186">
    <property type="entry name" value="C-type_lectin-like/link_sf"/>
</dbReference>
<dbReference type="Pfam" id="PF00665">
    <property type="entry name" value="rve"/>
    <property type="match status" value="1"/>
</dbReference>
<proteinExistence type="predicted"/>
<comment type="caution">
    <text evidence="4">The sequence shown here is derived from an EMBL/GenBank/DDBJ whole genome shotgun (WGS) entry which is preliminary data.</text>
</comment>
<reference evidence="4 5" key="1">
    <citation type="journal article" date="2023" name="Sci. Data">
        <title>Genome assembly of the Korean intertidal mud-creeper Batillaria attramentaria.</title>
        <authorList>
            <person name="Patra A.K."/>
            <person name="Ho P.T."/>
            <person name="Jun S."/>
            <person name="Lee S.J."/>
            <person name="Kim Y."/>
            <person name="Won Y.J."/>
        </authorList>
    </citation>
    <scope>NUCLEOTIDE SEQUENCE [LARGE SCALE GENOMIC DNA]</scope>
    <source>
        <strain evidence="4">Wonlab-2016</strain>
    </source>
</reference>
<organism evidence="4 5">
    <name type="scientific">Batillaria attramentaria</name>
    <dbReference type="NCBI Taxonomy" id="370345"/>
    <lineage>
        <taxon>Eukaryota</taxon>
        <taxon>Metazoa</taxon>
        <taxon>Spiralia</taxon>
        <taxon>Lophotrochozoa</taxon>
        <taxon>Mollusca</taxon>
        <taxon>Gastropoda</taxon>
        <taxon>Caenogastropoda</taxon>
        <taxon>Sorbeoconcha</taxon>
        <taxon>Cerithioidea</taxon>
        <taxon>Batillariidae</taxon>
        <taxon>Batillaria</taxon>
    </lineage>
</organism>
<dbReference type="CDD" id="cd00037">
    <property type="entry name" value="CLECT"/>
    <property type="match status" value="1"/>
</dbReference>
<dbReference type="InterPro" id="IPR036397">
    <property type="entry name" value="RNaseH_sf"/>
</dbReference>
<dbReference type="InterPro" id="IPR016187">
    <property type="entry name" value="CTDL_fold"/>
</dbReference>
<keyword evidence="5" id="KW-1185">Reference proteome</keyword>
<feature type="region of interest" description="Disordered" evidence="1">
    <location>
        <begin position="475"/>
        <end position="518"/>
    </location>
</feature>
<dbReference type="FunFam" id="1.10.340.70:FF:000001">
    <property type="entry name" value="Retrovirus-related Pol polyprotein from transposon gypsy-like Protein"/>
    <property type="match status" value="1"/>
</dbReference>
<dbReference type="SUPFAM" id="SSF56436">
    <property type="entry name" value="C-type lectin-like"/>
    <property type="match status" value="1"/>
</dbReference>
<feature type="non-terminal residue" evidence="4">
    <location>
        <position position="1"/>
    </location>
</feature>
<feature type="compositionally biased region" description="Acidic residues" evidence="1">
    <location>
        <begin position="501"/>
        <end position="510"/>
    </location>
</feature>
<evidence type="ECO:0008006" key="6">
    <source>
        <dbReference type="Google" id="ProtNLM"/>
    </source>
</evidence>
<dbReference type="Gene3D" id="1.10.340.70">
    <property type="match status" value="1"/>
</dbReference>
<evidence type="ECO:0000259" key="3">
    <source>
        <dbReference type="PROSITE" id="PS50994"/>
    </source>
</evidence>
<dbReference type="InterPro" id="IPR041588">
    <property type="entry name" value="Integrase_H2C2"/>
</dbReference>
<dbReference type="Pfam" id="PF17921">
    <property type="entry name" value="Integrase_H2C2"/>
    <property type="match status" value="1"/>
</dbReference>
<dbReference type="InterPro" id="IPR050951">
    <property type="entry name" value="Retrovirus_Pol_polyprotein"/>
</dbReference>
<gene>
    <name evidence="4" type="ORF">BaRGS_00011761</name>
</gene>
<sequence length="1099" mass="124175">KTNPADALSRLPADAELQSHSVQCSPPPALCQPTQIPPELACLPDARCDRIALDPVTDIVPADPVTKNSSPTSQPYSPADLRQLQQQDPDIAPVLVAWPHKPAARKGSKALRALQKQHPRLFMDDSGVLRRRFDNERTGQVQQLVLPASLRRDAIKLLHDDMGHHGYDRTMGLLRSRVYWPGMYGEVKTYLAQCPQCTLNQSQSLRTTSGHLLASRPLEVLAVDFSKLEMASDGREDVLVITDVFTKFTQAVPTRDQKASTVAKVLVADWFRRYGVPERIHSDQGRSFEAEVIFELCRVYNITKSRTTPYHPAGNGQCERFSRTMHELLRSLSNEQQLRWPHHLPELVQAYNCTTHATTGYSPHFLLFGQEPRLPIDALLGTPAPSASGPISWVRQHQARLQHAHLKAREHLNHAADKRAAIADKGASDHPLHPGDYVLLRHRVLGRNKMQPRWRDEVHIVTRRPYPGVHVYCVRPREGGPEKTRNRAELRKVSPDLADNLGDDPDSGDEEAPKTTDLEWEPMQIQFLDFLPVLQAAAPDTAAPIAAPAVPACDVVDPAQLEDNLCLEAPALVASFQNGDTVEALFELPPDDKRSYVCRVWASGERNEYFTIVMEEFRVWRDGGGSPCIADFASFTYDDHNRPAGTRYPCEESIVIATSPKPEMFKPKVVVLIMTVNAGGRLKRTIRERSTLKIFWKFRFYFTDLPGYTIAEHYHTTYQHAGFITNFLFNGRRHYSTFTNAFFLLRIRASEVLMISFRHFDIDCTQGKLQYYERTPEKMRGEDEMMFGASLLHLDEVQLRGLFVLIDTRCGTEPLSPKLYNVTIGMRFYSGTGKTASGFKLHYSIHNATEAPQALGANLFNCSVPYYPSFQQHLQCNLVVQCQGGEDEIDCPYTTADCGLGLVDAGDKCYKYIEERREITWYDAFDKCMEQNARLVSPRTPTEWKAFQEVLQFGMNSSALYVGLQTSESSLGLMYREVWQWADRTMAYFNRALIQSQLPKPACAFLPPVYREIFRTTICGLPMRMGFVLCEFDKHVGNPQYQSSEMNASTEWEGTFVKCPKGHMVHDFLSCDVASDCSAESYSTICTSPENIPMFVCDA</sequence>
<protein>
    <recommendedName>
        <fullName evidence="6">Integrase catalytic domain-containing protein</fullName>
    </recommendedName>
</protein>
<dbReference type="EMBL" id="JACVVK020000062">
    <property type="protein sequence ID" value="KAK7497025.1"/>
    <property type="molecule type" value="Genomic_DNA"/>
</dbReference>
<dbReference type="PROSITE" id="PS50041">
    <property type="entry name" value="C_TYPE_LECTIN_2"/>
    <property type="match status" value="1"/>
</dbReference>
<evidence type="ECO:0000259" key="2">
    <source>
        <dbReference type="PROSITE" id="PS50041"/>
    </source>
</evidence>
<dbReference type="PANTHER" id="PTHR37984">
    <property type="entry name" value="PROTEIN CBG26694"/>
    <property type="match status" value="1"/>
</dbReference>
<dbReference type="Proteomes" id="UP001519460">
    <property type="component" value="Unassembled WGS sequence"/>
</dbReference>
<dbReference type="Gene3D" id="3.30.420.10">
    <property type="entry name" value="Ribonuclease H-like superfamily/Ribonuclease H"/>
    <property type="match status" value="1"/>
</dbReference>
<dbReference type="SMART" id="SM00034">
    <property type="entry name" value="CLECT"/>
    <property type="match status" value="1"/>
</dbReference>
<feature type="non-terminal residue" evidence="4">
    <location>
        <position position="1099"/>
    </location>
</feature>
<dbReference type="InterPro" id="IPR001584">
    <property type="entry name" value="Integrase_cat-core"/>
</dbReference>
<dbReference type="AlphaFoldDB" id="A0ABD0LCC4"/>
<name>A0ABD0LCC4_9CAEN</name>
<evidence type="ECO:0000256" key="1">
    <source>
        <dbReference type="SAM" id="MobiDB-lite"/>
    </source>
</evidence>
<dbReference type="Pfam" id="PF00059">
    <property type="entry name" value="Lectin_C"/>
    <property type="match status" value="1"/>
</dbReference>
<dbReference type="InterPro" id="IPR012337">
    <property type="entry name" value="RNaseH-like_sf"/>
</dbReference>
<feature type="region of interest" description="Disordered" evidence="1">
    <location>
        <begin position="1"/>
        <end position="28"/>
    </location>
</feature>
<evidence type="ECO:0000313" key="4">
    <source>
        <dbReference type="EMBL" id="KAK7497025.1"/>
    </source>
</evidence>